<sequence>MKTKFTLLFIILFSYTIHSNNIRVNNISLENLNEVSNWVHVEFDLAWDNSWRISSGPSNWDAAWVFIKYRVNNGTWTHGIISQANSVASPGATLDVTSDGIGAFVYRDSDGSGNVNYQNMQIRWNFGSTDTDDIIDIQVFAIEMVYVPEGSFYVGGTTGDEANKFHSGGFSTSSSFRITSEAALTIANTSGNLYYTATNANGGDQTGVLSASYPKGFNDFYAMKYEVTESQWLGFFNSLTENQKTNRDVTDANHKNSDAVVSRNTIAWTGGTASATTTAPDRAISYLNIADMNAYMDWTGLRPLSELEYEKACRGPIIPKPGEFAWGSANIASNDYTLVNSGFSSERITNPETNTGNAIYSLTNGSIDGPVRNGIFAASAVNNNREETGGSYYGIMELSGNLYERCVTVGTLQGRNFTGLHGNGIISSTTGNGTVSNWPNNTTGDGYSFRGGSWLNGSDFIRVSDRYDGASIISSGNNRLGFRAARTAP</sequence>
<dbReference type="OrthoDB" id="662753at2"/>
<name>A0A420DLC4_9FLAO</name>
<protein>
    <submittedName>
        <fullName evidence="2">Formylglycine-generating enzyme required for sulfatase activity</fullName>
    </submittedName>
</protein>
<evidence type="ECO:0000313" key="2">
    <source>
        <dbReference type="EMBL" id="RKE95042.1"/>
    </source>
</evidence>
<dbReference type="PANTHER" id="PTHR23150">
    <property type="entry name" value="SULFATASE MODIFYING FACTOR 1, 2"/>
    <property type="match status" value="1"/>
</dbReference>
<dbReference type="AlphaFoldDB" id="A0A420DLC4"/>
<dbReference type="InterPro" id="IPR016187">
    <property type="entry name" value="CTDL_fold"/>
</dbReference>
<proteinExistence type="predicted"/>
<dbReference type="InterPro" id="IPR042095">
    <property type="entry name" value="SUMF_sf"/>
</dbReference>
<dbReference type="GO" id="GO:0120147">
    <property type="term" value="F:formylglycine-generating oxidase activity"/>
    <property type="evidence" value="ECO:0007669"/>
    <property type="project" value="TreeGrafter"/>
</dbReference>
<dbReference type="EMBL" id="RAQJ01000002">
    <property type="protein sequence ID" value="RKE95042.1"/>
    <property type="molecule type" value="Genomic_DNA"/>
</dbReference>
<dbReference type="SUPFAM" id="SSF56436">
    <property type="entry name" value="C-type lectin-like"/>
    <property type="match status" value="1"/>
</dbReference>
<dbReference type="InterPro" id="IPR005532">
    <property type="entry name" value="SUMF_dom"/>
</dbReference>
<dbReference type="PANTHER" id="PTHR23150:SF19">
    <property type="entry name" value="FORMYLGLYCINE-GENERATING ENZYME"/>
    <property type="match status" value="1"/>
</dbReference>
<evidence type="ECO:0000313" key="3">
    <source>
        <dbReference type="Proteomes" id="UP000284892"/>
    </source>
</evidence>
<accession>A0A420DLC4</accession>
<organism evidence="2 3">
    <name type="scientific">Ichthyenterobacterium magnum</name>
    <dbReference type="NCBI Taxonomy" id="1230530"/>
    <lineage>
        <taxon>Bacteria</taxon>
        <taxon>Pseudomonadati</taxon>
        <taxon>Bacteroidota</taxon>
        <taxon>Flavobacteriia</taxon>
        <taxon>Flavobacteriales</taxon>
        <taxon>Flavobacteriaceae</taxon>
        <taxon>Ichthyenterobacterium</taxon>
    </lineage>
</organism>
<keyword evidence="3" id="KW-1185">Reference proteome</keyword>
<evidence type="ECO:0000259" key="1">
    <source>
        <dbReference type="Pfam" id="PF03781"/>
    </source>
</evidence>
<reference evidence="2 3" key="1">
    <citation type="submission" date="2018-09" db="EMBL/GenBank/DDBJ databases">
        <title>Genomic Encyclopedia of Archaeal and Bacterial Type Strains, Phase II (KMG-II): from individual species to whole genera.</title>
        <authorList>
            <person name="Goeker M."/>
        </authorList>
    </citation>
    <scope>NUCLEOTIDE SEQUENCE [LARGE SCALE GENOMIC DNA]</scope>
    <source>
        <strain evidence="2 3">DSM 26283</strain>
    </source>
</reference>
<dbReference type="Gene3D" id="3.90.1580.10">
    <property type="entry name" value="paralog of FGE (formylglycine-generating enzyme)"/>
    <property type="match status" value="1"/>
</dbReference>
<gene>
    <name evidence="2" type="ORF">BXY80_1225</name>
</gene>
<dbReference type="InterPro" id="IPR051043">
    <property type="entry name" value="Sulfatase_Mod_Factor_Kinase"/>
</dbReference>
<feature type="domain" description="Sulfatase-modifying factor enzyme-like" evidence="1">
    <location>
        <begin position="217"/>
        <end position="486"/>
    </location>
</feature>
<dbReference type="Pfam" id="PF03781">
    <property type="entry name" value="FGE-sulfatase"/>
    <property type="match status" value="1"/>
</dbReference>
<dbReference type="RefSeq" id="WP_120200375.1">
    <property type="nucleotide sequence ID" value="NZ_RAQJ01000002.1"/>
</dbReference>
<dbReference type="Proteomes" id="UP000284892">
    <property type="component" value="Unassembled WGS sequence"/>
</dbReference>
<comment type="caution">
    <text evidence="2">The sequence shown here is derived from an EMBL/GenBank/DDBJ whole genome shotgun (WGS) entry which is preliminary data.</text>
</comment>